<feature type="transmembrane region" description="Helical" evidence="11">
    <location>
        <begin position="121"/>
        <end position="144"/>
    </location>
</feature>
<keyword evidence="7 11" id="KW-0965">Cell junction</keyword>
<comment type="function">
    <text evidence="1">Plays a major role in tight junction-specific obliteration of the intercellular space, through calcium-independent cell-adhesion activity.</text>
</comment>
<comment type="function">
    <text evidence="11">Claudins function as major constituents of the tight junction complexes that regulate the permeability of epithelia.</text>
</comment>
<keyword evidence="4 11" id="KW-1003">Cell membrane</keyword>
<comment type="caution">
    <text evidence="12">The sequence shown here is derived from an EMBL/GenBank/DDBJ whole genome shotgun (WGS) entry which is preliminary data.</text>
</comment>
<dbReference type="InterPro" id="IPR003555">
    <property type="entry name" value="Claudin11"/>
</dbReference>
<keyword evidence="13" id="KW-1185">Reference proteome</keyword>
<evidence type="ECO:0000256" key="2">
    <source>
        <dbReference type="ARBA" id="ARBA00008295"/>
    </source>
</evidence>
<dbReference type="EMBL" id="JAGXEW010000008">
    <property type="protein sequence ID" value="KAK1168623.1"/>
    <property type="molecule type" value="Genomic_DNA"/>
</dbReference>
<name>A0AAD8DF79_ACIOX</name>
<proteinExistence type="inferred from homology"/>
<dbReference type="InterPro" id="IPR006187">
    <property type="entry name" value="Claudin"/>
</dbReference>
<dbReference type="PRINTS" id="PR01077">
    <property type="entry name" value="CLAUDIN"/>
</dbReference>
<gene>
    <name evidence="12" type="primary">Cldn11</name>
    <name evidence="12" type="ORF">AOXY_G9425</name>
</gene>
<keyword evidence="6 11" id="KW-0812">Transmembrane</keyword>
<dbReference type="Pfam" id="PF00822">
    <property type="entry name" value="PMP22_Claudin"/>
    <property type="match status" value="1"/>
</dbReference>
<dbReference type="GO" id="GO:0005886">
    <property type="term" value="C:plasma membrane"/>
    <property type="evidence" value="ECO:0007669"/>
    <property type="project" value="UniProtKB-SubCell"/>
</dbReference>
<evidence type="ECO:0000256" key="9">
    <source>
        <dbReference type="ARBA" id="ARBA00023136"/>
    </source>
</evidence>
<evidence type="ECO:0000256" key="4">
    <source>
        <dbReference type="ARBA" id="ARBA00022475"/>
    </source>
</evidence>
<comment type="similarity">
    <text evidence="2 11">Belongs to the claudin family.</text>
</comment>
<keyword evidence="9 11" id="KW-0472">Membrane</keyword>
<dbReference type="GO" id="GO:0005198">
    <property type="term" value="F:structural molecule activity"/>
    <property type="evidence" value="ECO:0007669"/>
    <property type="project" value="InterPro"/>
</dbReference>
<evidence type="ECO:0000256" key="5">
    <source>
        <dbReference type="ARBA" id="ARBA00022553"/>
    </source>
</evidence>
<dbReference type="PRINTS" id="PR01384">
    <property type="entry name" value="CLAUDIN11"/>
</dbReference>
<evidence type="ECO:0000256" key="11">
    <source>
        <dbReference type="RuleBase" id="RU060637"/>
    </source>
</evidence>
<evidence type="ECO:0000256" key="10">
    <source>
        <dbReference type="ARBA" id="ARBA00046524"/>
    </source>
</evidence>
<dbReference type="PROSITE" id="PS01346">
    <property type="entry name" value="CLAUDIN"/>
    <property type="match status" value="1"/>
</dbReference>
<feature type="transmembrane region" description="Helical" evidence="11">
    <location>
        <begin position="83"/>
        <end position="109"/>
    </location>
</feature>
<evidence type="ECO:0000256" key="6">
    <source>
        <dbReference type="ARBA" id="ARBA00022692"/>
    </source>
</evidence>
<keyword evidence="8 11" id="KW-1133">Transmembrane helix</keyword>
<comment type="subunit">
    <text evidence="10">Interacts with tetraspanin-3/TSPAN3. Interacts with OCLN.</text>
</comment>
<dbReference type="Gene3D" id="1.20.140.150">
    <property type="match status" value="1"/>
</dbReference>
<evidence type="ECO:0000256" key="8">
    <source>
        <dbReference type="ARBA" id="ARBA00022989"/>
    </source>
</evidence>
<keyword evidence="3 11" id="KW-0796">Tight junction</keyword>
<evidence type="ECO:0000256" key="7">
    <source>
        <dbReference type="ARBA" id="ARBA00022949"/>
    </source>
</evidence>
<comment type="subcellular location">
    <subcellularLocation>
        <location evidence="11">Cell junction</location>
        <location evidence="11">Tight junction</location>
    </subcellularLocation>
    <subcellularLocation>
        <location evidence="11">Cell membrane</location>
        <topology evidence="11">Multi-pass membrane protein</topology>
    </subcellularLocation>
</comment>
<dbReference type="GO" id="GO:0005923">
    <property type="term" value="C:bicellular tight junction"/>
    <property type="evidence" value="ECO:0007669"/>
    <property type="project" value="UniProtKB-SubCell"/>
</dbReference>
<keyword evidence="5" id="KW-0597">Phosphoprotein</keyword>
<reference evidence="12" key="1">
    <citation type="submission" date="2022-02" db="EMBL/GenBank/DDBJ databases">
        <title>Atlantic sturgeon de novo genome assembly.</title>
        <authorList>
            <person name="Stock M."/>
            <person name="Klopp C."/>
            <person name="Guiguen Y."/>
            <person name="Cabau C."/>
            <person name="Parinello H."/>
            <person name="Santidrian Yebra-Pimentel E."/>
            <person name="Kuhl H."/>
            <person name="Dirks R.P."/>
            <person name="Guessner J."/>
            <person name="Wuertz S."/>
            <person name="Du K."/>
            <person name="Schartl M."/>
        </authorList>
    </citation>
    <scope>NUCLEOTIDE SEQUENCE</scope>
    <source>
        <strain evidence="12">STURGEONOMICS-FGT-2020</strain>
        <tissue evidence="12">Whole blood</tissue>
    </source>
</reference>
<dbReference type="PANTHER" id="PTHR12002">
    <property type="entry name" value="CLAUDIN"/>
    <property type="match status" value="1"/>
</dbReference>
<organism evidence="12 13">
    <name type="scientific">Acipenser oxyrinchus oxyrinchus</name>
    <dbReference type="NCBI Taxonomy" id="40147"/>
    <lineage>
        <taxon>Eukaryota</taxon>
        <taxon>Metazoa</taxon>
        <taxon>Chordata</taxon>
        <taxon>Craniata</taxon>
        <taxon>Vertebrata</taxon>
        <taxon>Euteleostomi</taxon>
        <taxon>Actinopterygii</taxon>
        <taxon>Chondrostei</taxon>
        <taxon>Acipenseriformes</taxon>
        <taxon>Acipenseridae</taxon>
        <taxon>Acipenser</taxon>
    </lineage>
</organism>
<dbReference type="Proteomes" id="UP001230051">
    <property type="component" value="Unassembled WGS sequence"/>
</dbReference>
<dbReference type="InterPro" id="IPR004031">
    <property type="entry name" value="PMP22/EMP/MP20/Claudin"/>
</dbReference>
<feature type="transmembrane region" description="Helical" evidence="11">
    <location>
        <begin position="156"/>
        <end position="179"/>
    </location>
</feature>
<dbReference type="InterPro" id="IPR017974">
    <property type="entry name" value="Claudin_CS"/>
</dbReference>
<evidence type="ECO:0000256" key="3">
    <source>
        <dbReference type="ARBA" id="ARBA00022427"/>
    </source>
</evidence>
<evidence type="ECO:0000313" key="13">
    <source>
        <dbReference type="Proteomes" id="UP001230051"/>
    </source>
</evidence>
<sequence length="211" mass="22967">MASTCLQMSGFLLSCFGWIGIIIATATSEWVVTCRFDITTCKKMDELGTRGLWEDCVLSIDLYHCRSLTDILLLPAYIQTSRALMISASILGLPAILLVMMSLPCINLGSEPQSIKHKRSVLGGVLILLIAICSIIPTVWFPIASHRESGLVTFGYSLYAGWIGAALCLFGGSMISCCSGDSPEYSENRFYYSKQRAAPSTSPNHAKNAHV</sequence>
<feature type="transmembrane region" description="Helical" evidence="11">
    <location>
        <begin position="12"/>
        <end position="32"/>
    </location>
</feature>
<evidence type="ECO:0000313" key="12">
    <source>
        <dbReference type="EMBL" id="KAK1168623.1"/>
    </source>
</evidence>
<protein>
    <recommendedName>
        <fullName evidence="11">Claudin</fullName>
    </recommendedName>
</protein>
<dbReference type="AlphaFoldDB" id="A0AAD8DF79"/>
<accession>A0AAD8DF79</accession>
<evidence type="ECO:0000256" key="1">
    <source>
        <dbReference type="ARBA" id="ARBA00002246"/>
    </source>
</evidence>